<evidence type="ECO:0000313" key="2">
    <source>
        <dbReference type="Proteomes" id="UP001189122"/>
    </source>
</evidence>
<evidence type="ECO:0000313" key="1">
    <source>
        <dbReference type="EMBL" id="CAA2615285.1"/>
    </source>
</evidence>
<dbReference type="AlphaFoldDB" id="A0A7I8IBG3"/>
<accession>A0A7I8IBG3</accession>
<gene>
    <name evidence="1" type="ORF">SI7747_01001639</name>
</gene>
<organism evidence="1">
    <name type="scientific">Spirodela intermedia</name>
    <name type="common">Intermediate duckweed</name>
    <dbReference type="NCBI Taxonomy" id="51605"/>
    <lineage>
        <taxon>Eukaryota</taxon>
        <taxon>Viridiplantae</taxon>
        <taxon>Streptophyta</taxon>
        <taxon>Embryophyta</taxon>
        <taxon>Tracheophyta</taxon>
        <taxon>Spermatophyta</taxon>
        <taxon>Magnoliopsida</taxon>
        <taxon>Liliopsida</taxon>
        <taxon>Araceae</taxon>
        <taxon>Lemnoideae</taxon>
        <taxon>Spirodela</taxon>
    </lineage>
</organism>
<sequence>MNSQHDLPIQRRLGQEVSLYCPTDAMKQVVLLDELGHAEVPHLWAEILVQEYVLRLDVAVKDPLEALLMEITEPLGRSHGDKPHIFSRFMWFILPIKVTSAQNSGSPWDTTSSLFTATTLSSERTPLKTVPKPPLPISSLKLWVAIFSSA</sequence>
<keyword evidence="2" id="KW-1185">Reference proteome</keyword>
<protein>
    <submittedName>
        <fullName evidence="1">Uncharacterized protein</fullName>
    </submittedName>
</protein>
<reference evidence="1 2" key="1">
    <citation type="submission" date="2019-12" db="EMBL/GenBank/DDBJ databases">
        <authorList>
            <person name="Scholz U."/>
            <person name="Mascher M."/>
            <person name="Fiebig A."/>
        </authorList>
    </citation>
    <scope>NUCLEOTIDE SEQUENCE</scope>
</reference>
<proteinExistence type="predicted"/>
<dbReference type="EMBL" id="CACRZD030000001">
    <property type="protein sequence ID" value="CAA6655049.1"/>
    <property type="molecule type" value="Genomic_DNA"/>
</dbReference>
<dbReference type="Proteomes" id="UP001189122">
    <property type="component" value="Unassembled WGS sequence"/>
</dbReference>
<dbReference type="EMBL" id="LR743588">
    <property type="protein sequence ID" value="CAA2615285.1"/>
    <property type="molecule type" value="Genomic_DNA"/>
</dbReference>
<name>A0A7I8IBG3_SPIIN</name>